<dbReference type="Pfam" id="PF00928">
    <property type="entry name" value="Adap_comp_sub"/>
    <property type="match status" value="1"/>
</dbReference>
<dbReference type="CDD" id="cd14837">
    <property type="entry name" value="AP3_Mu_N"/>
    <property type="match status" value="1"/>
</dbReference>
<dbReference type="InterPro" id="IPR050431">
    <property type="entry name" value="Adaptor_comp_med_subunit"/>
</dbReference>
<dbReference type="GeneID" id="7050362"/>
<dbReference type="VEuPathDB" id="FungiDB:SJAG_04931"/>
<evidence type="ECO:0000256" key="4">
    <source>
        <dbReference type="ARBA" id="ARBA00023136"/>
    </source>
</evidence>
<feature type="domain" description="MHD" evidence="6">
    <location>
        <begin position="190"/>
        <end position="436"/>
    </location>
</feature>
<dbReference type="RefSeq" id="XP_002176001.1">
    <property type="nucleotide sequence ID" value="XM_002175965.2"/>
</dbReference>
<dbReference type="PANTHER" id="PTHR10529">
    <property type="entry name" value="AP COMPLEX SUBUNIT MU"/>
    <property type="match status" value="1"/>
</dbReference>
<keyword evidence="4" id="KW-0472">Membrane</keyword>
<dbReference type="GO" id="GO:0006897">
    <property type="term" value="P:endocytosis"/>
    <property type="evidence" value="ECO:0000318"/>
    <property type="project" value="GO_Central"/>
</dbReference>
<dbReference type="GO" id="GO:0031410">
    <property type="term" value="C:cytoplasmic vesicle"/>
    <property type="evidence" value="ECO:0000318"/>
    <property type="project" value="GO_Central"/>
</dbReference>
<dbReference type="InterPro" id="IPR001392">
    <property type="entry name" value="Clathrin_mu"/>
</dbReference>
<evidence type="ECO:0000256" key="5">
    <source>
        <dbReference type="PIRNR" id="PIRNR005992"/>
    </source>
</evidence>
<dbReference type="InterPro" id="IPR011012">
    <property type="entry name" value="Longin-like_dom_sf"/>
</dbReference>
<dbReference type="CDD" id="cd09252">
    <property type="entry name" value="AP-3_Mu3_Cterm"/>
    <property type="match status" value="1"/>
</dbReference>
<dbReference type="InterPro" id="IPR036168">
    <property type="entry name" value="AP2_Mu_C_sf"/>
</dbReference>
<keyword evidence="3 5" id="KW-0653">Protein transport</keyword>
<dbReference type="PROSITE" id="PS51072">
    <property type="entry name" value="MHD"/>
    <property type="match status" value="1"/>
</dbReference>
<dbReference type="GO" id="GO:0006886">
    <property type="term" value="P:intracellular protein transport"/>
    <property type="evidence" value="ECO:0007669"/>
    <property type="project" value="UniProtKB-UniRule"/>
</dbReference>
<dbReference type="eggNOG" id="KOG2740">
    <property type="taxonomic scope" value="Eukaryota"/>
</dbReference>
<dbReference type="JaponicusDB" id="SJAG_04931">
    <property type="gene designation" value="apm3"/>
</dbReference>
<evidence type="ECO:0000313" key="7">
    <source>
        <dbReference type="EMBL" id="EEB09708.1"/>
    </source>
</evidence>
<dbReference type="HOGENOM" id="CLU_026996_6_2_1"/>
<evidence type="ECO:0000259" key="6">
    <source>
        <dbReference type="PROSITE" id="PS51072"/>
    </source>
</evidence>
<evidence type="ECO:0000256" key="3">
    <source>
        <dbReference type="ARBA" id="ARBA00022927"/>
    </source>
</evidence>
<accession>B6K854</accession>
<comment type="similarity">
    <text evidence="5">Belongs to the adaptor complexes medium subunit family.</text>
</comment>
<proteinExistence type="inferred from homology"/>
<keyword evidence="2 5" id="KW-0813">Transport</keyword>
<dbReference type="InterPro" id="IPR028565">
    <property type="entry name" value="MHD"/>
</dbReference>
<dbReference type="SUPFAM" id="SSF49447">
    <property type="entry name" value="Second domain of Mu2 adaptin subunit (ap50) of ap2 adaptor"/>
    <property type="match status" value="1"/>
</dbReference>
<organism evidence="7 9">
    <name type="scientific">Schizosaccharomyces japonicus (strain yFS275 / FY16936)</name>
    <name type="common">Fission yeast</name>
    <dbReference type="NCBI Taxonomy" id="402676"/>
    <lineage>
        <taxon>Eukaryota</taxon>
        <taxon>Fungi</taxon>
        <taxon>Dikarya</taxon>
        <taxon>Ascomycota</taxon>
        <taxon>Taphrinomycotina</taxon>
        <taxon>Schizosaccharomycetes</taxon>
        <taxon>Schizosaccharomycetales</taxon>
        <taxon>Schizosaccharomycetaceae</taxon>
        <taxon>Schizosaccharomyces</taxon>
    </lineage>
</organism>
<dbReference type="OrthoDB" id="10252354at2759"/>
<dbReference type="OMA" id="HICISII"/>
<evidence type="ECO:0000313" key="9">
    <source>
        <dbReference type="Proteomes" id="UP000001744"/>
    </source>
</evidence>
<dbReference type="Gene3D" id="2.60.40.1170">
    <property type="entry name" value="Mu homology domain, subdomain B"/>
    <property type="match status" value="2"/>
</dbReference>
<evidence type="ECO:0000256" key="2">
    <source>
        <dbReference type="ARBA" id="ARBA00022448"/>
    </source>
</evidence>
<dbReference type="STRING" id="402676.B6K854"/>
<evidence type="ECO:0000256" key="1">
    <source>
        <dbReference type="ARBA" id="ARBA00004308"/>
    </source>
</evidence>
<sequence>MASIEAIYLLNSNGSAIVQLESQGRTSATVASTIWSEITRWNSNAKALPFVLSAKSIVFFQRRVEDVHICISIINDTDPLFISDIMDHIVQTLKSYFGGFKSTILEAHSSTIIQILLEMIDNGYPAQMEACSLEQLVPLPSLMNKIMNATRLKAYNFSPLKQPMGSSSVLQSYTKHNSVPWRAADVKHSTNEFFVHVVDFLKATVDAKRRTVSGSVLTRVECRSRLSGTPDLSMVLQNASKLQSPFFHRCVNLQHWKQNHQQIQFIPPDGKFTLCSFASEFKSVNALPVVVDAKLFNNTSFEISLRASSAKSIENILVRIPAKFTLKNLKCTSGDFFFSSKNILTEDPELHWSIKKLERASPAITLKGELQESKILLPNGDKGDERSLTHLVLEYAFPLSSSNQLKIDNIRVLNQKESKPFKGIKYSTLVRELCVRFQEV</sequence>
<keyword evidence="9" id="KW-1185">Reference proteome</keyword>
<evidence type="ECO:0000313" key="8">
    <source>
        <dbReference type="JaponicusDB" id="SJAG_04931"/>
    </source>
</evidence>
<protein>
    <submittedName>
        <fullName evidence="7">AP-3 adaptor complex subunit Apm3</fullName>
    </submittedName>
</protein>
<dbReference type="GO" id="GO:0012505">
    <property type="term" value="C:endomembrane system"/>
    <property type="evidence" value="ECO:0007669"/>
    <property type="project" value="UniProtKB-SubCell"/>
</dbReference>
<name>B6K854_SCHJY</name>
<reference evidence="7 9" key="1">
    <citation type="journal article" date="2011" name="Science">
        <title>Comparative functional genomics of the fission yeasts.</title>
        <authorList>
            <person name="Rhind N."/>
            <person name="Chen Z."/>
            <person name="Yassour M."/>
            <person name="Thompson D.A."/>
            <person name="Haas B.J."/>
            <person name="Habib N."/>
            <person name="Wapinski I."/>
            <person name="Roy S."/>
            <person name="Lin M.F."/>
            <person name="Heiman D.I."/>
            <person name="Young S.K."/>
            <person name="Furuya K."/>
            <person name="Guo Y."/>
            <person name="Pidoux A."/>
            <person name="Chen H.M."/>
            <person name="Robbertse B."/>
            <person name="Goldberg J.M."/>
            <person name="Aoki K."/>
            <person name="Bayne E.H."/>
            <person name="Berlin A.M."/>
            <person name="Desjardins C.A."/>
            <person name="Dobbs E."/>
            <person name="Dukaj L."/>
            <person name="Fan L."/>
            <person name="FitzGerald M.G."/>
            <person name="French C."/>
            <person name="Gujja S."/>
            <person name="Hansen K."/>
            <person name="Keifenheim D."/>
            <person name="Levin J.Z."/>
            <person name="Mosher R.A."/>
            <person name="Mueller C.A."/>
            <person name="Pfiffner J."/>
            <person name="Priest M."/>
            <person name="Russ C."/>
            <person name="Smialowska A."/>
            <person name="Swoboda P."/>
            <person name="Sykes S.M."/>
            <person name="Vaughn M."/>
            <person name="Vengrova S."/>
            <person name="Yoder R."/>
            <person name="Zeng Q."/>
            <person name="Allshire R."/>
            <person name="Baulcombe D."/>
            <person name="Birren B.W."/>
            <person name="Brown W."/>
            <person name="Ekwall K."/>
            <person name="Kellis M."/>
            <person name="Leatherwood J."/>
            <person name="Levin H."/>
            <person name="Margalit H."/>
            <person name="Martienssen R."/>
            <person name="Nieduszynski C.A."/>
            <person name="Spatafora J.W."/>
            <person name="Friedman N."/>
            <person name="Dalgaard J.Z."/>
            <person name="Baumann P."/>
            <person name="Niki H."/>
            <person name="Regev A."/>
            <person name="Nusbaum C."/>
        </authorList>
    </citation>
    <scope>NUCLEOTIDE SEQUENCE [LARGE SCALE GENOMIC DNA]</scope>
    <source>
        <strain evidence="9">yFS275 / FY16936</strain>
    </source>
</reference>
<dbReference type="Gene3D" id="3.30.450.60">
    <property type="match status" value="1"/>
</dbReference>
<dbReference type="Proteomes" id="UP000001744">
    <property type="component" value="Unassembled WGS sequence"/>
</dbReference>
<dbReference type="EMBL" id="KE651167">
    <property type="protein sequence ID" value="EEB09708.1"/>
    <property type="molecule type" value="Genomic_DNA"/>
</dbReference>
<comment type="subcellular location">
    <subcellularLocation>
        <location evidence="1">Endomembrane system</location>
    </subcellularLocation>
</comment>
<dbReference type="SUPFAM" id="SSF64356">
    <property type="entry name" value="SNARE-like"/>
    <property type="match status" value="1"/>
</dbReference>
<gene>
    <name evidence="8" type="primary">apm3</name>
    <name evidence="7" type="ORF">SJAG_04931</name>
</gene>
<dbReference type="PIRSF" id="PIRSF005992">
    <property type="entry name" value="Clathrin_mu"/>
    <property type="match status" value="1"/>
</dbReference>
<dbReference type="AlphaFoldDB" id="B6K854"/>
<dbReference type="GO" id="GO:0030131">
    <property type="term" value="C:clathrin adaptor complex"/>
    <property type="evidence" value="ECO:0007669"/>
    <property type="project" value="UniProtKB-UniRule"/>
</dbReference>